<sequence>MREPATPVLALRAALQAWLAERRHERSGAAWRGTRLHYAWDAGTNILLVDYSPLLGIDCLHTVSDWASGFATLRYAEGLFETACIRDLWLPFQRGHEDAAFRHWFATLPEDLAQALERLPARRYALAALAQRSQAVRDLILSNVRLCFLLHHWAETQGWSEHQLVEIAGRKQTEILSALGLPPYRRVLRLIAKLRIGEFDAYEVDRLLRVLREEATCNALVHERQLSCRVVKILEDYPWVAGRPLQRLLCEASNRTLREWINDSLRMGGEAALLELRRCDRPSQVRRLHERLIVEQIEQDGNRRRRFDASGHILAFPPAPFADTASIQAITTPDALQLETQLMRHCVASYTDRVYDGQYAVYKVLEPERLTLGLSLRYGGVALDQLKGVSNRRPSPEAQAAVEHWLHEQLKVARS</sequence>
<evidence type="ECO:0000313" key="1">
    <source>
        <dbReference type="EMBL" id="MBK1618421.1"/>
    </source>
</evidence>
<evidence type="ECO:0000313" key="2">
    <source>
        <dbReference type="Proteomes" id="UP001138768"/>
    </source>
</evidence>
<gene>
    <name evidence="1" type="ORF">CKO42_08210</name>
</gene>
<dbReference type="Proteomes" id="UP001138768">
    <property type="component" value="Unassembled WGS sequence"/>
</dbReference>
<dbReference type="InterPro" id="IPR025586">
    <property type="entry name" value="PcfJ"/>
</dbReference>
<comment type="caution">
    <text evidence="1">The sequence shown here is derived from an EMBL/GenBank/DDBJ whole genome shotgun (WGS) entry which is preliminary data.</text>
</comment>
<evidence type="ECO:0008006" key="3">
    <source>
        <dbReference type="Google" id="ProtNLM"/>
    </source>
</evidence>
<keyword evidence="2" id="KW-1185">Reference proteome</keyword>
<name>A0A9X1B459_9GAMM</name>
<organism evidence="1 2">
    <name type="scientific">Lamprobacter modestohalophilus</name>
    <dbReference type="NCBI Taxonomy" id="1064514"/>
    <lineage>
        <taxon>Bacteria</taxon>
        <taxon>Pseudomonadati</taxon>
        <taxon>Pseudomonadota</taxon>
        <taxon>Gammaproteobacteria</taxon>
        <taxon>Chromatiales</taxon>
        <taxon>Chromatiaceae</taxon>
        <taxon>Lamprobacter</taxon>
    </lineage>
</organism>
<dbReference type="Pfam" id="PF14284">
    <property type="entry name" value="PcfJ"/>
    <property type="match status" value="1"/>
</dbReference>
<reference evidence="1 2" key="1">
    <citation type="journal article" date="2020" name="Microorganisms">
        <title>Osmotic Adaptation and Compatible Solute Biosynthesis of Phototrophic Bacteria as Revealed from Genome Analyses.</title>
        <authorList>
            <person name="Imhoff J.F."/>
            <person name="Rahn T."/>
            <person name="Kunzel S."/>
            <person name="Keller A."/>
            <person name="Neulinger S.C."/>
        </authorList>
    </citation>
    <scope>NUCLEOTIDE SEQUENCE [LARGE SCALE GENOMIC DNA]</scope>
    <source>
        <strain evidence="1 2">DSM 25653</strain>
    </source>
</reference>
<proteinExistence type="predicted"/>
<dbReference type="EMBL" id="NRRY01000010">
    <property type="protein sequence ID" value="MBK1618421.1"/>
    <property type="molecule type" value="Genomic_DNA"/>
</dbReference>
<accession>A0A9X1B459</accession>
<protein>
    <recommendedName>
        <fullName evidence="3">PcfJ domain-containing protein</fullName>
    </recommendedName>
</protein>
<dbReference type="AlphaFoldDB" id="A0A9X1B459"/>